<sequence>MKFCLIFALVTFTHLLFADAQEPIAVTPKGKILGTTFTSRLGKTIFGFRGIRFAKAPINELRFQPPQPPDEWSGTLNATADAPTCPQEVTGPTNEDCLFLNVYTTMLPTQRRNPRRPVIVHIHSGAFVMFTARSNWIGPEYLLDEDVVFVTLNYRLGVLGFISTGDKEAPGNLGLKDQVQALRWVKENIQYFGGNPNLVTIYGYSAGSASVMMHMVSPMSKGLFHRAIASSCSALGTWPSKTHQLDIVKRQARVVGCPDNTTTAEIIKCLKTIPADVLGTSISKLKVFGYHPILIWEPVIEPDFGQERFLTDLPLKLVAEGNFENVPLMTGVTTDEFSYAAPDILTNETLLRLLNNEFNTYTPIMLFYEENTQRSKIISDALRKFYLGDGPINNSSITGLGQLLNDGIIGFGVNRAVKVFSAKNSQPVYYYKFTYQGRYSNAYLPGTNNTVPYGVVHQDDLIYLFYIAASYPKFTANDPESKTVDKMIKIWANFAKTGNPIPQPTSLLDNVTWVPFTEQNGKYMKIGNSLEMDKFLYEDRYKVWEDVVPLPTI</sequence>
<dbReference type="Proteomes" id="UP000192223">
    <property type="component" value="Unplaced"/>
</dbReference>
<dbReference type="KEGG" id="apln:108734602"/>
<dbReference type="InterPro" id="IPR050309">
    <property type="entry name" value="Type-B_Carboxylest/Lipase"/>
</dbReference>
<dbReference type="SUPFAM" id="SSF53474">
    <property type="entry name" value="alpha/beta-Hydrolases"/>
    <property type="match status" value="1"/>
</dbReference>
<keyword evidence="5" id="KW-0325">Glycoprotein</keyword>
<feature type="chain" id="PRO_5010753066" description="Carboxylic ester hydrolase" evidence="6">
    <location>
        <begin position="21"/>
        <end position="553"/>
    </location>
</feature>
<evidence type="ECO:0000313" key="9">
    <source>
        <dbReference type="RefSeq" id="XP_018321730.1"/>
    </source>
</evidence>
<gene>
    <name evidence="9 10" type="primary">LOC108734602</name>
</gene>
<reference evidence="9 10" key="1">
    <citation type="submission" date="2025-04" db="UniProtKB">
        <authorList>
            <consortium name="RefSeq"/>
        </authorList>
    </citation>
    <scope>IDENTIFICATION</scope>
    <source>
        <tissue evidence="9 10">Entire body</tissue>
    </source>
</reference>
<dbReference type="PANTHER" id="PTHR11559">
    <property type="entry name" value="CARBOXYLESTERASE"/>
    <property type="match status" value="1"/>
</dbReference>
<dbReference type="InterPro" id="IPR002018">
    <property type="entry name" value="CarbesteraseB"/>
</dbReference>
<keyword evidence="8" id="KW-1185">Reference proteome</keyword>
<dbReference type="InterPro" id="IPR029058">
    <property type="entry name" value="AB_hydrolase_fold"/>
</dbReference>
<feature type="domain" description="Carboxylesterase type B" evidence="7">
    <location>
        <begin position="22"/>
        <end position="544"/>
    </location>
</feature>
<evidence type="ECO:0000256" key="3">
    <source>
        <dbReference type="ARBA" id="ARBA00022801"/>
    </source>
</evidence>
<accession>A0A1W4WNW7</accession>
<name>A0A1W4WNW7_AGRPL</name>
<comment type="similarity">
    <text evidence="1 6">Belongs to the type-B carboxylesterase/lipase family.</text>
</comment>
<keyword evidence="2" id="KW-0719">Serine esterase</keyword>
<keyword evidence="4" id="KW-1015">Disulfide bond</keyword>
<dbReference type="RefSeq" id="XP_018321730.1">
    <property type="nucleotide sequence ID" value="XM_018466228.1"/>
</dbReference>
<evidence type="ECO:0000256" key="6">
    <source>
        <dbReference type="RuleBase" id="RU361235"/>
    </source>
</evidence>
<evidence type="ECO:0000256" key="4">
    <source>
        <dbReference type="ARBA" id="ARBA00023157"/>
    </source>
</evidence>
<dbReference type="PROSITE" id="PS00122">
    <property type="entry name" value="CARBOXYLESTERASE_B_1"/>
    <property type="match status" value="1"/>
</dbReference>
<evidence type="ECO:0000256" key="5">
    <source>
        <dbReference type="ARBA" id="ARBA00023180"/>
    </source>
</evidence>
<evidence type="ECO:0000256" key="2">
    <source>
        <dbReference type="ARBA" id="ARBA00022487"/>
    </source>
</evidence>
<dbReference type="InterPro" id="IPR019826">
    <property type="entry name" value="Carboxylesterase_B_AS"/>
</dbReference>
<dbReference type="GeneID" id="108734602"/>
<dbReference type="EC" id="3.1.1.-" evidence="6"/>
<dbReference type="AlphaFoldDB" id="A0A1W4WNW7"/>
<organism evidence="8 9">
    <name type="scientific">Agrilus planipennis</name>
    <name type="common">Emerald ash borer</name>
    <name type="synonym">Agrilus marcopoli</name>
    <dbReference type="NCBI Taxonomy" id="224129"/>
    <lineage>
        <taxon>Eukaryota</taxon>
        <taxon>Metazoa</taxon>
        <taxon>Ecdysozoa</taxon>
        <taxon>Arthropoda</taxon>
        <taxon>Hexapoda</taxon>
        <taxon>Insecta</taxon>
        <taxon>Pterygota</taxon>
        <taxon>Neoptera</taxon>
        <taxon>Endopterygota</taxon>
        <taxon>Coleoptera</taxon>
        <taxon>Polyphaga</taxon>
        <taxon>Elateriformia</taxon>
        <taxon>Buprestoidea</taxon>
        <taxon>Buprestidae</taxon>
        <taxon>Agrilinae</taxon>
        <taxon>Agrilus</taxon>
    </lineage>
</organism>
<dbReference type="OrthoDB" id="19653at2759"/>
<keyword evidence="3 6" id="KW-0378">Hydrolase</keyword>
<evidence type="ECO:0000313" key="10">
    <source>
        <dbReference type="RefSeq" id="XP_018321731.1"/>
    </source>
</evidence>
<keyword evidence="6" id="KW-0732">Signal</keyword>
<feature type="signal peptide" evidence="6">
    <location>
        <begin position="1"/>
        <end position="20"/>
    </location>
</feature>
<dbReference type="Pfam" id="PF00135">
    <property type="entry name" value="COesterase"/>
    <property type="match status" value="1"/>
</dbReference>
<evidence type="ECO:0000313" key="8">
    <source>
        <dbReference type="Proteomes" id="UP000192223"/>
    </source>
</evidence>
<evidence type="ECO:0000259" key="7">
    <source>
        <dbReference type="Pfam" id="PF00135"/>
    </source>
</evidence>
<dbReference type="RefSeq" id="XP_018321731.1">
    <property type="nucleotide sequence ID" value="XM_018466229.1"/>
</dbReference>
<proteinExistence type="inferred from homology"/>
<dbReference type="GO" id="GO:0052689">
    <property type="term" value="F:carboxylic ester hydrolase activity"/>
    <property type="evidence" value="ECO:0007669"/>
    <property type="project" value="UniProtKB-KW"/>
</dbReference>
<dbReference type="STRING" id="224129.A0A1W4WNW7"/>
<evidence type="ECO:0000256" key="1">
    <source>
        <dbReference type="ARBA" id="ARBA00005964"/>
    </source>
</evidence>
<dbReference type="FunFam" id="3.40.50.1820:FF:000155">
    <property type="entry name" value="Carboxylic ester hydrolase"/>
    <property type="match status" value="1"/>
</dbReference>
<dbReference type="Gene3D" id="3.40.50.1820">
    <property type="entry name" value="alpha/beta hydrolase"/>
    <property type="match status" value="1"/>
</dbReference>
<protein>
    <recommendedName>
        <fullName evidence="6">Carboxylic ester hydrolase</fullName>
        <ecNumber evidence="6">3.1.1.-</ecNumber>
    </recommendedName>
</protein>